<dbReference type="GO" id="GO:0008270">
    <property type="term" value="F:zinc ion binding"/>
    <property type="evidence" value="ECO:0007669"/>
    <property type="project" value="UniProtKB-KW"/>
</dbReference>
<dbReference type="Pfam" id="PF03850">
    <property type="entry name" value="Tfb4"/>
    <property type="match status" value="1"/>
</dbReference>
<dbReference type="STRING" id="10228.B3RK02"/>
<dbReference type="GeneID" id="6749765"/>
<evidence type="ECO:0000256" key="11">
    <source>
        <dbReference type="RuleBase" id="RU368090"/>
    </source>
</evidence>
<evidence type="ECO:0000256" key="8">
    <source>
        <dbReference type="ARBA" id="ARBA00023163"/>
    </source>
</evidence>
<keyword evidence="4 11" id="KW-0227">DNA damage</keyword>
<evidence type="ECO:0000256" key="5">
    <source>
        <dbReference type="ARBA" id="ARBA00022771"/>
    </source>
</evidence>
<dbReference type="CTD" id="6749765"/>
<comment type="function">
    <text evidence="11">Component of the general transcription and DNA repair factor IIH (TFIIH) core complex, which is involved in general and transcription-coupled nucleotide excision repair (NER) of damaged DNA and, when complexed to CAK, in RNA transcription by RNA polymerase II. In NER, TFIIH acts by opening DNA around the lesion to allow the excision of the damaged oligonucleotide and its replacement by a new DNA fragment. In transcription, TFIIH has an essential role in transcription initiation. When the pre-initiation complex (PIC) has been established, TFIIH is required for promoter opening and promoter escape. Phosphorylation of the C-terminal tail (CTD) of the largest subunit of RNA polymerase II by the kinase module CAK controls the initiation of transcription.</text>
</comment>
<dbReference type="FunCoup" id="B3RK02">
    <property type="interactions" value="1890"/>
</dbReference>
<protein>
    <recommendedName>
        <fullName evidence="11">General transcription factor IIH subunit 3</fullName>
    </recommendedName>
    <alternativeName>
        <fullName evidence="11">General transcription factor IIH polypeptide 3</fullName>
    </alternativeName>
</protein>
<dbReference type="PhylomeDB" id="B3RK02"/>
<sequence length="276" mass="31358">MGTRRSGENLLILVIDTNPLAWLPFAAEMDFTRYIENIVVYINSHLMMDHRNSIAVIASHVNKSCYLYSPHMDNWIKNTNSNSTVNIAKDGRHEELSHINYIIETRVKELVQEMATADIHNHVDQDLRNKGQAKSRILVIKCTPDTSFQYLPIMNCIFTAQKYNVPIDACVIEKDSGFLQQACDITGGIYLKLQSPSGLLQYLLTAFLPNQSMRETLILPPKAKVDYRAACFCHRELIEIGYICSVCLSISCKFVPVCPTCQTHFTLRIAKKKKKA</sequence>
<dbReference type="eggNOG" id="KOG2487">
    <property type="taxonomic scope" value="Eukaryota"/>
</dbReference>
<dbReference type="GO" id="GO:0006355">
    <property type="term" value="P:regulation of DNA-templated transcription"/>
    <property type="evidence" value="ECO:0007669"/>
    <property type="project" value="InterPro"/>
</dbReference>
<keyword evidence="3 11" id="KW-0479">Metal-binding</keyword>
<keyword evidence="5 11" id="KW-0863">Zinc-finger</keyword>
<dbReference type="HOGENOM" id="CLU_040211_1_0_1"/>
<proteinExistence type="inferred from homology"/>
<dbReference type="GO" id="GO:0006289">
    <property type="term" value="P:nucleotide-excision repair"/>
    <property type="evidence" value="ECO:0000318"/>
    <property type="project" value="GO_Central"/>
</dbReference>
<evidence type="ECO:0000256" key="9">
    <source>
        <dbReference type="ARBA" id="ARBA00023204"/>
    </source>
</evidence>
<dbReference type="InterPro" id="IPR004600">
    <property type="entry name" value="TFIIH_Tfb4/GTF2H3"/>
</dbReference>
<dbReference type="OrthoDB" id="17307at2759"/>
<keyword evidence="6 11" id="KW-0862">Zinc</keyword>
<dbReference type="PANTHER" id="PTHR12831:SF0">
    <property type="entry name" value="GENERAL TRANSCRIPTION FACTOR IIH SUBUNIT 3"/>
    <property type="match status" value="1"/>
</dbReference>
<dbReference type="RefSeq" id="XP_002107753.1">
    <property type="nucleotide sequence ID" value="XM_002107717.1"/>
</dbReference>
<dbReference type="Proteomes" id="UP000009022">
    <property type="component" value="Unassembled WGS sequence"/>
</dbReference>
<evidence type="ECO:0000256" key="6">
    <source>
        <dbReference type="ARBA" id="ARBA00022833"/>
    </source>
</evidence>
<comment type="similarity">
    <text evidence="2 11">Belongs to the TFB4 family.</text>
</comment>
<evidence type="ECO:0000256" key="7">
    <source>
        <dbReference type="ARBA" id="ARBA00023015"/>
    </source>
</evidence>
<keyword evidence="7 11" id="KW-0805">Transcription regulation</keyword>
<dbReference type="OMA" id="INTICLE"/>
<dbReference type="GO" id="GO:0000439">
    <property type="term" value="C:transcription factor TFIIH core complex"/>
    <property type="evidence" value="ECO:0000318"/>
    <property type="project" value="GO_Central"/>
</dbReference>
<keyword evidence="10 11" id="KW-0539">Nucleus</keyword>
<dbReference type="InParanoid" id="B3RK02"/>
<evidence type="ECO:0000256" key="10">
    <source>
        <dbReference type="ARBA" id="ARBA00023242"/>
    </source>
</evidence>
<dbReference type="PANTHER" id="PTHR12831">
    <property type="entry name" value="TRANSCRIPTION INITIATION FACTOR IIH TFIIH , POLYPEPTIDE 3-RELATED"/>
    <property type="match status" value="1"/>
</dbReference>
<dbReference type="GO" id="GO:0005675">
    <property type="term" value="C:transcription factor TFIIH holo complex"/>
    <property type="evidence" value="ECO:0000318"/>
    <property type="project" value="GO_Central"/>
</dbReference>
<comment type="subunit">
    <text evidence="11">Part of a TFIID-containing RNA polymerase II pre-initiation complex that is composed of TBP and at least GTF2A1, GTF2A2, GTF2E1, GTF2E2, GTF2F1, GTF2H2, GTF2H3, GTF2H4, GTF2H5, GTF2B, TCEA1, ERCC2, ERCC3, TAF1, TAF2, TAF3, TAF4, TAF5, TAF6, TAF7, TAF8, TAF9, TAF10, TAF11, TAF12 and TAF13. Component of the 7-subunit TFIIH core complex composed of XPB/ERCC3, XPD/ERCC2, GTF2H1, GTF2H2, GTF2H3, GTF2H4 and GTF2H5, which is active in NER. The core complex associates with the 3-subunit CDK-activating kinase (CAK) module composed of CCNH/cyclin H, CDK7 and MNAT1 to form the 10-subunit holoenzyme (holo-TFIIH) active in transcription. Interacts with RARA; the interaction requires prior phosphorylation of RARA on 'Ser-369' which then enhances interaction of RARA with CDK7.</text>
</comment>
<dbReference type="AlphaFoldDB" id="B3RK02"/>
<keyword evidence="13" id="KW-1185">Reference proteome</keyword>
<evidence type="ECO:0000256" key="4">
    <source>
        <dbReference type="ARBA" id="ARBA00022763"/>
    </source>
</evidence>
<comment type="subcellular location">
    <subcellularLocation>
        <location evidence="1 11">Nucleus</location>
    </subcellularLocation>
</comment>
<reference evidence="12 13" key="1">
    <citation type="journal article" date="2008" name="Nature">
        <title>The Trichoplax genome and the nature of placozoans.</title>
        <authorList>
            <person name="Srivastava M."/>
            <person name="Begovic E."/>
            <person name="Chapman J."/>
            <person name="Putnam N.H."/>
            <person name="Hellsten U."/>
            <person name="Kawashima T."/>
            <person name="Kuo A."/>
            <person name="Mitros T."/>
            <person name="Salamov A."/>
            <person name="Carpenter M.L."/>
            <person name="Signorovitch A.Y."/>
            <person name="Moreno M.A."/>
            <person name="Kamm K."/>
            <person name="Grimwood J."/>
            <person name="Schmutz J."/>
            <person name="Shapiro H."/>
            <person name="Grigoriev I.V."/>
            <person name="Buss L.W."/>
            <person name="Schierwater B."/>
            <person name="Dellaporta S.L."/>
            <person name="Rokhsar D.S."/>
        </authorList>
    </citation>
    <scope>NUCLEOTIDE SEQUENCE [LARGE SCALE GENOMIC DNA]</scope>
    <source>
        <strain evidence="12 13">Grell-BS-1999</strain>
    </source>
</reference>
<evidence type="ECO:0000313" key="13">
    <source>
        <dbReference type="Proteomes" id="UP000009022"/>
    </source>
</evidence>
<dbReference type="KEGG" id="tad:TRIADDRAFT_51576"/>
<accession>B3RK02</accession>
<organism evidence="12 13">
    <name type="scientific">Trichoplax adhaerens</name>
    <name type="common">Trichoplax reptans</name>
    <dbReference type="NCBI Taxonomy" id="10228"/>
    <lineage>
        <taxon>Eukaryota</taxon>
        <taxon>Metazoa</taxon>
        <taxon>Placozoa</taxon>
        <taxon>Uniplacotomia</taxon>
        <taxon>Trichoplacea</taxon>
        <taxon>Trichoplacidae</taxon>
        <taxon>Trichoplax</taxon>
    </lineage>
</organism>
<keyword evidence="8 11" id="KW-0804">Transcription</keyword>
<evidence type="ECO:0000256" key="2">
    <source>
        <dbReference type="ARBA" id="ARBA00005273"/>
    </source>
</evidence>
<evidence type="ECO:0000313" key="12">
    <source>
        <dbReference type="EMBL" id="EDV28551.1"/>
    </source>
</evidence>
<evidence type="ECO:0000256" key="3">
    <source>
        <dbReference type="ARBA" id="ARBA00022723"/>
    </source>
</evidence>
<name>B3RK02_TRIAD</name>
<dbReference type="EMBL" id="DS985241">
    <property type="protein sequence ID" value="EDV28551.1"/>
    <property type="molecule type" value="Genomic_DNA"/>
</dbReference>
<dbReference type="InterPro" id="IPR036465">
    <property type="entry name" value="vWFA_dom_sf"/>
</dbReference>
<evidence type="ECO:0000256" key="1">
    <source>
        <dbReference type="ARBA" id="ARBA00004123"/>
    </source>
</evidence>
<gene>
    <name evidence="12" type="ORF">TRIADDRAFT_51576</name>
</gene>
<keyword evidence="9 11" id="KW-0234">DNA repair</keyword>
<dbReference type="Gene3D" id="3.40.50.410">
    <property type="entry name" value="von Willebrand factor, type A domain"/>
    <property type="match status" value="1"/>
</dbReference>